<sequence length="131" mass="14933">MHPNENISVGNFHGHFNVALGSFIHEIQSEKLTHTVLIALGVLGGGFEIILGLMHLIMKPKIEKIYHHVDLFNMPFVSKTDSLLDDQIPTEEKVTRLENRILALEKILEDYVFNPYALKSLMLTHEESDKN</sequence>
<organism evidence="2 3">
    <name type="scientific">Dentiscutata erythropus</name>
    <dbReference type="NCBI Taxonomy" id="1348616"/>
    <lineage>
        <taxon>Eukaryota</taxon>
        <taxon>Fungi</taxon>
        <taxon>Fungi incertae sedis</taxon>
        <taxon>Mucoromycota</taxon>
        <taxon>Glomeromycotina</taxon>
        <taxon>Glomeromycetes</taxon>
        <taxon>Diversisporales</taxon>
        <taxon>Gigasporaceae</taxon>
        <taxon>Dentiscutata</taxon>
    </lineage>
</organism>
<reference evidence="2" key="1">
    <citation type="submission" date="2021-06" db="EMBL/GenBank/DDBJ databases">
        <authorList>
            <person name="Kallberg Y."/>
            <person name="Tangrot J."/>
            <person name="Rosling A."/>
        </authorList>
    </citation>
    <scope>NUCLEOTIDE SEQUENCE</scope>
    <source>
        <strain evidence="2">MA453B</strain>
    </source>
</reference>
<keyword evidence="1" id="KW-0472">Membrane</keyword>
<keyword evidence="3" id="KW-1185">Reference proteome</keyword>
<name>A0A9N9NQ41_9GLOM</name>
<dbReference type="EMBL" id="CAJVPY010016946">
    <property type="protein sequence ID" value="CAG8759578.1"/>
    <property type="molecule type" value="Genomic_DNA"/>
</dbReference>
<keyword evidence="1" id="KW-0812">Transmembrane</keyword>
<comment type="caution">
    <text evidence="2">The sequence shown here is derived from an EMBL/GenBank/DDBJ whole genome shotgun (WGS) entry which is preliminary data.</text>
</comment>
<gene>
    <name evidence="2" type="ORF">DERYTH_LOCUS17689</name>
</gene>
<feature type="transmembrane region" description="Helical" evidence="1">
    <location>
        <begin position="36"/>
        <end position="57"/>
    </location>
</feature>
<dbReference type="Proteomes" id="UP000789405">
    <property type="component" value="Unassembled WGS sequence"/>
</dbReference>
<proteinExistence type="predicted"/>
<keyword evidence="1" id="KW-1133">Transmembrane helix</keyword>
<dbReference type="OrthoDB" id="10450102at2759"/>
<protein>
    <submittedName>
        <fullName evidence="2">1291_t:CDS:1</fullName>
    </submittedName>
</protein>
<accession>A0A9N9NQ41</accession>
<evidence type="ECO:0000313" key="3">
    <source>
        <dbReference type="Proteomes" id="UP000789405"/>
    </source>
</evidence>
<evidence type="ECO:0000256" key="1">
    <source>
        <dbReference type="SAM" id="Phobius"/>
    </source>
</evidence>
<dbReference type="AlphaFoldDB" id="A0A9N9NQ41"/>
<evidence type="ECO:0000313" key="2">
    <source>
        <dbReference type="EMBL" id="CAG8759578.1"/>
    </source>
</evidence>